<evidence type="ECO:0000313" key="3">
    <source>
        <dbReference type="Proteomes" id="UP000807469"/>
    </source>
</evidence>
<accession>A0A9P6CU33</accession>
<protein>
    <submittedName>
        <fullName evidence="2">Uncharacterized protein</fullName>
    </submittedName>
</protein>
<evidence type="ECO:0000313" key="2">
    <source>
        <dbReference type="EMBL" id="KAF9473575.1"/>
    </source>
</evidence>
<reference evidence="2" key="1">
    <citation type="submission" date="2020-11" db="EMBL/GenBank/DDBJ databases">
        <authorList>
            <consortium name="DOE Joint Genome Institute"/>
            <person name="Ahrendt S."/>
            <person name="Riley R."/>
            <person name="Andreopoulos W."/>
            <person name="Labutti K."/>
            <person name="Pangilinan J."/>
            <person name="Ruiz-Duenas F.J."/>
            <person name="Barrasa J.M."/>
            <person name="Sanchez-Garcia M."/>
            <person name="Camarero S."/>
            <person name="Miyauchi S."/>
            <person name="Serrano A."/>
            <person name="Linde D."/>
            <person name="Babiker R."/>
            <person name="Drula E."/>
            <person name="Ayuso-Fernandez I."/>
            <person name="Pacheco R."/>
            <person name="Padilla G."/>
            <person name="Ferreira P."/>
            <person name="Barriuso J."/>
            <person name="Kellner H."/>
            <person name="Castanera R."/>
            <person name="Alfaro M."/>
            <person name="Ramirez L."/>
            <person name="Pisabarro A.G."/>
            <person name="Kuo A."/>
            <person name="Tritt A."/>
            <person name="Lipzen A."/>
            <person name="He G."/>
            <person name="Yan M."/>
            <person name="Ng V."/>
            <person name="Cullen D."/>
            <person name="Martin F."/>
            <person name="Rosso M.-N."/>
            <person name="Henrissat B."/>
            <person name="Hibbett D."/>
            <person name="Martinez A.T."/>
            <person name="Grigoriev I.V."/>
        </authorList>
    </citation>
    <scope>NUCLEOTIDE SEQUENCE</scope>
    <source>
        <strain evidence="2">CIRM-BRFM 674</strain>
    </source>
</reference>
<keyword evidence="3" id="KW-1185">Reference proteome</keyword>
<gene>
    <name evidence="2" type="ORF">BDN70DRAFT_375709</name>
</gene>
<comment type="caution">
    <text evidence="2">The sequence shown here is derived from an EMBL/GenBank/DDBJ whole genome shotgun (WGS) entry which is preliminary data.</text>
</comment>
<dbReference type="Proteomes" id="UP000807469">
    <property type="component" value="Unassembled WGS sequence"/>
</dbReference>
<sequence>MRRVYAFAPLRRRWTGCGDSSKLQSTRPTSMHAPNSRPSCPLSVVFKRPSTSYAHLLAYDVLCSGVYRGSTHACPSTSRCLLVPSMHTSTKTHIFILNNSFVCVVRTLRVMHSIPPRGHSCPPLLPLPTRIRSLRGSSIANSLLCH</sequence>
<dbReference type="AlphaFoldDB" id="A0A9P6CU33"/>
<name>A0A9P6CU33_9AGAR</name>
<proteinExistence type="predicted"/>
<evidence type="ECO:0000256" key="1">
    <source>
        <dbReference type="SAM" id="MobiDB-lite"/>
    </source>
</evidence>
<feature type="compositionally biased region" description="Polar residues" evidence="1">
    <location>
        <begin position="21"/>
        <end position="38"/>
    </location>
</feature>
<feature type="region of interest" description="Disordered" evidence="1">
    <location>
        <begin position="18"/>
        <end position="38"/>
    </location>
</feature>
<dbReference type="EMBL" id="MU155432">
    <property type="protein sequence ID" value="KAF9473575.1"/>
    <property type="molecule type" value="Genomic_DNA"/>
</dbReference>
<organism evidence="2 3">
    <name type="scientific">Pholiota conissans</name>
    <dbReference type="NCBI Taxonomy" id="109636"/>
    <lineage>
        <taxon>Eukaryota</taxon>
        <taxon>Fungi</taxon>
        <taxon>Dikarya</taxon>
        <taxon>Basidiomycota</taxon>
        <taxon>Agaricomycotina</taxon>
        <taxon>Agaricomycetes</taxon>
        <taxon>Agaricomycetidae</taxon>
        <taxon>Agaricales</taxon>
        <taxon>Agaricineae</taxon>
        <taxon>Strophariaceae</taxon>
        <taxon>Pholiota</taxon>
    </lineage>
</organism>